<keyword evidence="3" id="KW-1185">Reference proteome</keyword>
<feature type="domain" description="USP" evidence="1">
    <location>
        <begin position="1"/>
        <end position="66"/>
    </location>
</feature>
<sequence>MTNLKKKSTYKLISRINHNGNSDGGHYWSEIQTHEGSWMKLDGSLRQEIILEKVTSSVIIAVYQKSSLISSKKKKIKHYSQKPKSSKFLKFGNSFGV</sequence>
<dbReference type="InterPro" id="IPR038765">
    <property type="entry name" value="Papain-like_cys_pep_sf"/>
</dbReference>
<evidence type="ECO:0000313" key="3">
    <source>
        <dbReference type="Proteomes" id="UP001149090"/>
    </source>
</evidence>
<reference evidence="2" key="1">
    <citation type="submission" date="2022-10" db="EMBL/GenBank/DDBJ databases">
        <title>Novel sulphate-reducing endosymbionts in the free-living metamonad Anaeramoeba.</title>
        <authorList>
            <person name="Jerlstrom-Hultqvist J."/>
            <person name="Cepicka I."/>
            <person name="Gallot-Lavallee L."/>
            <person name="Salas-Leiva D."/>
            <person name="Curtis B.A."/>
            <person name="Zahonova K."/>
            <person name="Pipaliya S."/>
            <person name="Dacks J."/>
            <person name="Roger A.J."/>
        </authorList>
    </citation>
    <scope>NUCLEOTIDE SEQUENCE</scope>
    <source>
        <strain evidence="2">BMAN</strain>
    </source>
</reference>
<dbReference type="GO" id="GO:0004843">
    <property type="term" value="F:cysteine-type deubiquitinase activity"/>
    <property type="evidence" value="ECO:0007669"/>
    <property type="project" value="InterPro"/>
</dbReference>
<evidence type="ECO:0000259" key="1">
    <source>
        <dbReference type="PROSITE" id="PS50235"/>
    </source>
</evidence>
<accession>A0A9Q0LUB1</accession>
<dbReference type="Proteomes" id="UP001149090">
    <property type="component" value="Unassembled WGS sequence"/>
</dbReference>
<dbReference type="EMBL" id="JAPDFW010000035">
    <property type="protein sequence ID" value="KAJ5079172.1"/>
    <property type="molecule type" value="Genomic_DNA"/>
</dbReference>
<dbReference type="Pfam" id="PF00443">
    <property type="entry name" value="UCH"/>
    <property type="match status" value="1"/>
</dbReference>
<dbReference type="InterPro" id="IPR028889">
    <property type="entry name" value="USP"/>
</dbReference>
<protein>
    <recommendedName>
        <fullName evidence="1">USP domain-containing protein</fullName>
    </recommendedName>
</protein>
<dbReference type="AlphaFoldDB" id="A0A9Q0LUB1"/>
<organism evidence="2 3">
    <name type="scientific">Anaeramoeba ignava</name>
    <name type="common">Anaerobic marine amoeba</name>
    <dbReference type="NCBI Taxonomy" id="1746090"/>
    <lineage>
        <taxon>Eukaryota</taxon>
        <taxon>Metamonada</taxon>
        <taxon>Anaeramoebidae</taxon>
        <taxon>Anaeramoeba</taxon>
    </lineage>
</organism>
<dbReference type="Gene3D" id="3.90.70.10">
    <property type="entry name" value="Cysteine proteinases"/>
    <property type="match status" value="1"/>
</dbReference>
<dbReference type="SUPFAM" id="SSF54001">
    <property type="entry name" value="Cysteine proteinases"/>
    <property type="match status" value="1"/>
</dbReference>
<gene>
    <name evidence="2" type="ORF">M0811_14556</name>
</gene>
<dbReference type="InterPro" id="IPR001394">
    <property type="entry name" value="Peptidase_C19_UCH"/>
</dbReference>
<comment type="caution">
    <text evidence="2">The sequence shown here is derived from an EMBL/GenBank/DDBJ whole genome shotgun (WGS) entry which is preliminary data.</text>
</comment>
<name>A0A9Q0LUB1_ANAIG</name>
<proteinExistence type="predicted"/>
<dbReference type="GO" id="GO:0016579">
    <property type="term" value="P:protein deubiquitination"/>
    <property type="evidence" value="ECO:0007669"/>
    <property type="project" value="InterPro"/>
</dbReference>
<dbReference type="PROSITE" id="PS50235">
    <property type="entry name" value="USP_3"/>
    <property type="match status" value="1"/>
</dbReference>
<evidence type="ECO:0000313" key="2">
    <source>
        <dbReference type="EMBL" id="KAJ5079172.1"/>
    </source>
</evidence>